<dbReference type="InterPro" id="IPR043502">
    <property type="entry name" value="DNA/RNA_pol_sf"/>
</dbReference>
<dbReference type="PANTHER" id="PTHR46888:SF13">
    <property type="entry name" value="RIBONUCLEASE H"/>
    <property type="match status" value="1"/>
</dbReference>
<evidence type="ECO:0000259" key="1">
    <source>
        <dbReference type="PROSITE" id="PS50175"/>
    </source>
</evidence>
<dbReference type="PROSITE" id="PS50175">
    <property type="entry name" value="ASP_PROT_RETROV"/>
    <property type="match status" value="1"/>
</dbReference>
<dbReference type="GO" id="GO:0006508">
    <property type="term" value="P:proteolysis"/>
    <property type="evidence" value="ECO:0007669"/>
    <property type="project" value="InterPro"/>
</dbReference>
<comment type="caution">
    <text evidence="2">The sequence shown here is derived from an EMBL/GenBank/DDBJ whole genome shotgun (WGS) entry which is preliminary data.</text>
</comment>
<dbReference type="InterPro" id="IPR038269">
    <property type="entry name" value="SCAN_sf"/>
</dbReference>
<dbReference type="GO" id="GO:0071897">
    <property type="term" value="P:DNA biosynthetic process"/>
    <property type="evidence" value="ECO:0007669"/>
    <property type="project" value="UniProtKB-ARBA"/>
</dbReference>
<keyword evidence="3" id="KW-1185">Reference proteome</keyword>
<evidence type="ECO:0000313" key="2">
    <source>
        <dbReference type="EMBL" id="KAK9504188.1"/>
    </source>
</evidence>
<sequence length="882" mass="99561">MFILEKFVESPTFEILNVIRKDDLLAIANFYKLENVKSHMKKNEIKSAIVKYFVDANIFDSALLATSDDFISNSTYVSNVSPTKNSGEVKDLQLQHLQLQLEIEKEKSRQSELKMREATLHCEAVRDKETAFNVHKHVQLVPRFCEEYVDEFFLHFEKIATSLSWPRQYWPVLLQSSFTGKARMIFSQLTVQQSSDYEFVKSTILKGYEKVPEAYRQEFRNAKKDPSNTFVEFANHKRRLFFKWYNSSVKTRDFDSLVELLLIEEFKGCVGSTIETYLNEKMVTSLDEAAKHADEYHLTHKNYLSTSKSASSIENEPPKPLLFPQTNACFYCKLSGHRIASCPKLKNKNKILDIKPSGFLSSNTMELYRPFLFEGLVSKVDKNDEEVSVTILRDTGASQSLILANVLPFPPDFSTESVLIQGVGGKEVCVPLCSVKLNCRLAVGTFKFGVLPSLPLPGIHILLGNDVAGGKVSLAPIVVDSPESLDSDDKDYDMYPSCAVTRSLAKLPLFDECEINLADTLFGKILGRDSEAVNRNPSLVTLDLTTDQLIKEQQEDPSIAPLFDKVQSPANQTIPKAQEKMKSHFDRKAFNREISPGDLVLALLPSPGNSLGVKYSGPYTVLERLNDVNYIIKTTDRRKNKRLRHINMLKQFNVKSKAGSKPLAVCCSIGKSCVLESVCSDCDCFKESALDAFIHQNSSILCDIERKFNLLVVDQKLALQKLLYSHPQVFSDTPTQTNKIEHDIETITSEPIKLHPYRVSPFKQKLIDEEIEFLLNNDLIEPSRSAWSSPCLLVPKPDGSVRLVTDYRKLNSITKADSYPIPRIDDCIDSIGDAKFVTKFDLAKGFWQVPLTQRAKEVSAFVTAKGFYQHKIKAIPLPGSLL</sequence>
<protein>
    <recommendedName>
        <fullName evidence="1">Peptidase A2 domain-containing protein</fullName>
    </recommendedName>
</protein>
<dbReference type="CDD" id="cd01647">
    <property type="entry name" value="RT_LTR"/>
    <property type="match status" value="1"/>
</dbReference>
<dbReference type="InterPro" id="IPR003309">
    <property type="entry name" value="SCAN_dom"/>
</dbReference>
<dbReference type="AlphaFoldDB" id="A0AAW1D282"/>
<dbReference type="InterPro" id="IPR001995">
    <property type="entry name" value="Peptidase_A2_cat"/>
</dbReference>
<evidence type="ECO:0000313" key="3">
    <source>
        <dbReference type="Proteomes" id="UP001461498"/>
    </source>
</evidence>
<organism evidence="2 3">
    <name type="scientific">Rhynocoris fuscipes</name>
    <dbReference type="NCBI Taxonomy" id="488301"/>
    <lineage>
        <taxon>Eukaryota</taxon>
        <taxon>Metazoa</taxon>
        <taxon>Ecdysozoa</taxon>
        <taxon>Arthropoda</taxon>
        <taxon>Hexapoda</taxon>
        <taxon>Insecta</taxon>
        <taxon>Pterygota</taxon>
        <taxon>Neoptera</taxon>
        <taxon>Paraneoptera</taxon>
        <taxon>Hemiptera</taxon>
        <taxon>Heteroptera</taxon>
        <taxon>Panheteroptera</taxon>
        <taxon>Cimicomorpha</taxon>
        <taxon>Reduviidae</taxon>
        <taxon>Harpactorinae</taxon>
        <taxon>Harpactorini</taxon>
        <taxon>Rhynocoris</taxon>
    </lineage>
</organism>
<gene>
    <name evidence="2" type="ORF">O3M35_010574</name>
</gene>
<dbReference type="InterPro" id="IPR000477">
    <property type="entry name" value="RT_dom"/>
</dbReference>
<dbReference type="InterPro" id="IPR054465">
    <property type="entry name" value="Integrase_p58-like_C"/>
</dbReference>
<name>A0AAW1D282_9HEMI</name>
<dbReference type="EMBL" id="JAPXFL010000007">
    <property type="protein sequence ID" value="KAK9504188.1"/>
    <property type="molecule type" value="Genomic_DNA"/>
</dbReference>
<feature type="domain" description="Peptidase A2" evidence="1">
    <location>
        <begin position="389"/>
        <end position="425"/>
    </location>
</feature>
<dbReference type="Gene3D" id="3.10.10.10">
    <property type="entry name" value="HIV Type 1 Reverse Transcriptase, subunit A, domain 1"/>
    <property type="match status" value="1"/>
</dbReference>
<dbReference type="Gene3D" id="1.10.4020.10">
    <property type="entry name" value="DNA breaking-rejoining enzymes"/>
    <property type="match status" value="1"/>
</dbReference>
<dbReference type="GO" id="GO:0004190">
    <property type="term" value="F:aspartic-type endopeptidase activity"/>
    <property type="evidence" value="ECO:0007669"/>
    <property type="project" value="InterPro"/>
</dbReference>
<accession>A0AAW1D282</accession>
<dbReference type="Proteomes" id="UP001461498">
    <property type="component" value="Unassembled WGS sequence"/>
</dbReference>
<dbReference type="SUPFAM" id="SSF47353">
    <property type="entry name" value="Retrovirus capsid dimerization domain-like"/>
    <property type="match status" value="1"/>
</dbReference>
<dbReference type="Pfam" id="PF22938">
    <property type="entry name" value="Integrase_p58_C"/>
    <property type="match status" value="1"/>
</dbReference>
<dbReference type="Pfam" id="PF00078">
    <property type="entry name" value="RVT_1"/>
    <property type="match status" value="1"/>
</dbReference>
<proteinExistence type="predicted"/>
<dbReference type="PANTHER" id="PTHR46888">
    <property type="entry name" value="ZINC KNUCKLE DOMAINCONTAINING PROTEIN-RELATED"/>
    <property type="match status" value="1"/>
</dbReference>
<dbReference type="SUPFAM" id="SSF56672">
    <property type="entry name" value="DNA/RNA polymerases"/>
    <property type="match status" value="1"/>
</dbReference>
<reference evidence="2 3" key="1">
    <citation type="submission" date="2022-12" db="EMBL/GenBank/DDBJ databases">
        <title>Chromosome-level genome assembly of true bugs.</title>
        <authorList>
            <person name="Ma L."/>
            <person name="Li H."/>
        </authorList>
    </citation>
    <scope>NUCLEOTIDE SEQUENCE [LARGE SCALE GENOMIC DNA]</scope>
    <source>
        <strain evidence="2">Lab_2022b</strain>
    </source>
</reference>
<dbReference type="Pfam" id="PF02023">
    <property type="entry name" value="SCAN"/>
    <property type="match status" value="1"/>
</dbReference>